<name>A0A2G9TLU5_TELCI</name>
<dbReference type="PANTHER" id="PTHR12449:SF18">
    <property type="entry name" value="DEATH DOMAIN-CONTAINING PROTEIN"/>
    <property type="match status" value="1"/>
</dbReference>
<feature type="domain" description="Roc" evidence="3">
    <location>
        <begin position="1"/>
        <end position="141"/>
    </location>
</feature>
<dbReference type="EMBL" id="KZ359320">
    <property type="protein sequence ID" value="PIO58941.1"/>
    <property type="molecule type" value="Genomic_DNA"/>
</dbReference>
<dbReference type="AlphaFoldDB" id="A0A2G9TLU5"/>
<dbReference type="Gene3D" id="3.40.50.300">
    <property type="entry name" value="P-loop containing nucleotide triphosphate hydrolases"/>
    <property type="match status" value="1"/>
</dbReference>
<protein>
    <recommendedName>
        <fullName evidence="3">Roc domain-containing protein</fullName>
    </recommendedName>
</protein>
<accession>A0A2G9TLU5</accession>
<dbReference type="InterPro" id="IPR020859">
    <property type="entry name" value="ROC"/>
</dbReference>
<organism evidence="4 5">
    <name type="scientific">Teladorsagia circumcincta</name>
    <name type="common">Brown stomach worm</name>
    <name type="synonym">Ostertagia circumcincta</name>
    <dbReference type="NCBI Taxonomy" id="45464"/>
    <lineage>
        <taxon>Eukaryota</taxon>
        <taxon>Metazoa</taxon>
        <taxon>Ecdysozoa</taxon>
        <taxon>Nematoda</taxon>
        <taxon>Chromadorea</taxon>
        <taxon>Rhabditida</taxon>
        <taxon>Rhabditina</taxon>
        <taxon>Rhabditomorpha</taxon>
        <taxon>Strongyloidea</taxon>
        <taxon>Trichostrongylidae</taxon>
        <taxon>Teladorsagia</taxon>
    </lineage>
</organism>
<dbReference type="OrthoDB" id="5844274at2759"/>
<dbReference type="PROSITE" id="PS51424">
    <property type="entry name" value="ROC"/>
    <property type="match status" value="1"/>
</dbReference>
<evidence type="ECO:0000313" key="4">
    <source>
        <dbReference type="EMBL" id="PIO58941.1"/>
    </source>
</evidence>
<dbReference type="PANTHER" id="PTHR12449">
    <property type="entry name" value="DEATH DOMAIN-CONTAINING PROTEIN"/>
    <property type="match status" value="1"/>
</dbReference>
<dbReference type="Proteomes" id="UP000230423">
    <property type="component" value="Unassembled WGS sequence"/>
</dbReference>
<keyword evidence="5" id="KW-1185">Reference proteome</keyword>
<gene>
    <name evidence="4" type="ORF">TELCIR_19609</name>
</gene>
<feature type="non-terminal residue" evidence="4">
    <location>
        <position position="141"/>
    </location>
</feature>
<dbReference type="InterPro" id="IPR039788">
    <property type="entry name" value="NOL4/NOL4L"/>
</dbReference>
<evidence type="ECO:0000259" key="3">
    <source>
        <dbReference type="PROSITE" id="PS51424"/>
    </source>
</evidence>
<dbReference type="InterPro" id="IPR027417">
    <property type="entry name" value="P-loop_NTPase"/>
</dbReference>
<keyword evidence="2" id="KW-0547">Nucleotide-binding</keyword>
<evidence type="ECO:0000313" key="5">
    <source>
        <dbReference type="Proteomes" id="UP000230423"/>
    </source>
</evidence>
<reference evidence="4 5" key="1">
    <citation type="submission" date="2015-09" db="EMBL/GenBank/DDBJ databases">
        <title>Draft genome of the parasitic nematode Teladorsagia circumcincta isolate WARC Sus (inbred).</title>
        <authorList>
            <person name="Mitreva M."/>
        </authorList>
    </citation>
    <scope>NUCLEOTIDE SEQUENCE [LARGE SCALE GENOMIC DNA]</scope>
    <source>
        <strain evidence="4 5">S</strain>
    </source>
</reference>
<proteinExistence type="predicted"/>
<keyword evidence="1" id="KW-0677">Repeat</keyword>
<evidence type="ECO:0000256" key="1">
    <source>
        <dbReference type="ARBA" id="ARBA00022737"/>
    </source>
</evidence>
<dbReference type="GO" id="GO:0000166">
    <property type="term" value="F:nucleotide binding"/>
    <property type="evidence" value="ECO:0007669"/>
    <property type="project" value="UniProtKB-KW"/>
</dbReference>
<sequence>MRLDLCFDGTKKRALFVLFSGSFQLSRCPAHSAYTRGIDVQNINCAGCGEFSVWEFGGYEPYHMAYDHFVGNTDCIHVVLFKATDSTEEQYKQVLYWMNFLKGRVTPTEPIGHCGIISRRSKVVIVGTHATPAVFPSKNSD</sequence>
<evidence type="ECO:0000256" key="2">
    <source>
        <dbReference type="ARBA" id="ARBA00022741"/>
    </source>
</evidence>